<proteinExistence type="predicted"/>
<keyword evidence="2" id="KW-1185">Reference proteome</keyword>
<dbReference type="AlphaFoldDB" id="A0AAD9GET3"/>
<comment type="caution">
    <text evidence="1">The sequence shown here is derived from an EMBL/GenBank/DDBJ whole genome shotgun (WGS) entry which is preliminary data.</text>
</comment>
<sequence length="99" mass="11244">MERGQLDRKAISVWGEMPGVEYALCVKLDPDFTNAEYKLYDTRANPLVVLDPIPIVAPRTVIHLDGRRILSIPPRKALPRFFPKTVLVDLYTPLALAMR</sequence>
<dbReference type="Proteomes" id="UP001259832">
    <property type="component" value="Unassembled WGS sequence"/>
</dbReference>
<name>A0AAD9GET3_9STRA</name>
<accession>A0AAD9GET3</accession>
<protein>
    <submittedName>
        <fullName evidence="1">Uncharacterized protein</fullName>
    </submittedName>
</protein>
<evidence type="ECO:0000313" key="1">
    <source>
        <dbReference type="EMBL" id="KAK1937128.1"/>
    </source>
</evidence>
<gene>
    <name evidence="1" type="ORF">P3T76_009906</name>
</gene>
<dbReference type="EMBL" id="JASMQC010000020">
    <property type="protein sequence ID" value="KAK1937128.1"/>
    <property type="molecule type" value="Genomic_DNA"/>
</dbReference>
<reference evidence="1" key="1">
    <citation type="submission" date="2023-08" db="EMBL/GenBank/DDBJ databases">
        <title>Reference Genome Resource for the Citrus Pathogen Phytophthora citrophthora.</title>
        <authorList>
            <person name="Moller H."/>
            <person name="Coetzee B."/>
            <person name="Rose L.J."/>
            <person name="Van Niekerk J.M."/>
        </authorList>
    </citation>
    <scope>NUCLEOTIDE SEQUENCE</scope>
    <source>
        <strain evidence="1">STE-U-9442</strain>
    </source>
</reference>
<evidence type="ECO:0000313" key="2">
    <source>
        <dbReference type="Proteomes" id="UP001259832"/>
    </source>
</evidence>
<organism evidence="1 2">
    <name type="scientific">Phytophthora citrophthora</name>
    <dbReference type="NCBI Taxonomy" id="4793"/>
    <lineage>
        <taxon>Eukaryota</taxon>
        <taxon>Sar</taxon>
        <taxon>Stramenopiles</taxon>
        <taxon>Oomycota</taxon>
        <taxon>Peronosporomycetes</taxon>
        <taxon>Peronosporales</taxon>
        <taxon>Peronosporaceae</taxon>
        <taxon>Phytophthora</taxon>
    </lineage>
</organism>